<protein>
    <submittedName>
        <fullName evidence="1">Uncharacterized protein</fullName>
    </submittedName>
</protein>
<dbReference type="EMBL" id="NTUS01000013">
    <property type="protein sequence ID" value="PFB09171.1"/>
    <property type="molecule type" value="Genomic_DNA"/>
</dbReference>
<comment type="caution">
    <text evidence="1">The sequence shown here is derived from an EMBL/GenBank/DDBJ whole genome shotgun (WGS) entry which is preliminary data.</text>
</comment>
<accession>A0A9X6VE70</accession>
<reference evidence="1 2" key="1">
    <citation type="submission" date="2017-09" db="EMBL/GenBank/DDBJ databases">
        <title>Large-scale bioinformatics analysis of Bacillus genomes uncovers conserved roles of natural products in bacterial physiology.</title>
        <authorList>
            <consortium name="Agbiome Team Llc"/>
            <person name="Bleich R.M."/>
            <person name="Kirk G.J."/>
            <person name="Santa Maria K.C."/>
            <person name="Allen S.E."/>
            <person name="Farag S."/>
            <person name="Shank E.A."/>
            <person name="Bowers A."/>
        </authorList>
    </citation>
    <scope>NUCLEOTIDE SEQUENCE [LARGE SCALE GENOMIC DNA]</scope>
    <source>
        <strain evidence="1 2">AFS015413</strain>
    </source>
</reference>
<name>A0A9X6VE70_BACTU</name>
<evidence type="ECO:0000313" key="2">
    <source>
        <dbReference type="Proteomes" id="UP000220397"/>
    </source>
</evidence>
<gene>
    <name evidence="1" type="ORF">CN398_06095</name>
</gene>
<dbReference type="AlphaFoldDB" id="A0A9X6VE70"/>
<proteinExistence type="predicted"/>
<dbReference type="RefSeq" id="WP_098368659.1">
    <property type="nucleotide sequence ID" value="NZ_JARSYC010000071.1"/>
</dbReference>
<organism evidence="1 2">
    <name type="scientific">Bacillus thuringiensis</name>
    <dbReference type="NCBI Taxonomy" id="1428"/>
    <lineage>
        <taxon>Bacteria</taxon>
        <taxon>Bacillati</taxon>
        <taxon>Bacillota</taxon>
        <taxon>Bacilli</taxon>
        <taxon>Bacillales</taxon>
        <taxon>Bacillaceae</taxon>
        <taxon>Bacillus</taxon>
        <taxon>Bacillus cereus group</taxon>
    </lineage>
</organism>
<dbReference type="Proteomes" id="UP000220397">
    <property type="component" value="Unassembled WGS sequence"/>
</dbReference>
<sequence>MLELVTKYLSKMGLTGTEVFRKSEAEQLMNEHVIGIYKGRVSLREDKEFTAKEIAEKLSFIDDEWTRKFDEAWEKEFGE</sequence>
<evidence type="ECO:0000313" key="1">
    <source>
        <dbReference type="EMBL" id="PFB09171.1"/>
    </source>
</evidence>